<sequence length="155" mass="16757">MRSLDDVDRSLLQALTRDGRAPVRALARDLALGDSTVSARLRRLRDSGALAAVRVEVDPAAFGRPIQAVVRVRLRHDVTCATYERRLRGIPAVLSALVLLGDADIEVRVACRSMDDLELAVATLRDAGADTTCTQIVTRTVTGLGQALLAEKRTK</sequence>
<keyword evidence="1" id="KW-0805">Transcription regulation</keyword>
<reference evidence="6" key="1">
    <citation type="submission" date="2017-01" db="EMBL/GenBank/DDBJ databases">
        <authorList>
            <person name="Varghese N."/>
            <person name="Submissions S."/>
        </authorList>
    </citation>
    <scope>NUCLEOTIDE SEQUENCE [LARGE SCALE GENOMIC DNA]</scope>
    <source>
        <strain evidence="6">ATCC 12950</strain>
    </source>
</reference>
<dbReference type="InterPro" id="IPR036390">
    <property type="entry name" value="WH_DNA-bd_sf"/>
</dbReference>
<evidence type="ECO:0000313" key="5">
    <source>
        <dbReference type="EMBL" id="SIS23000.1"/>
    </source>
</evidence>
<dbReference type="PROSITE" id="PS50956">
    <property type="entry name" value="HTH_ASNC_2"/>
    <property type="match status" value="1"/>
</dbReference>
<evidence type="ECO:0000313" key="6">
    <source>
        <dbReference type="Proteomes" id="UP000186096"/>
    </source>
</evidence>
<evidence type="ECO:0000256" key="3">
    <source>
        <dbReference type="ARBA" id="ARBA00023163"/>
    </source>
</evidence>
<dbReference type="PANTHER" id="PTHR30154">
    <property type="entry name" value="LEUCINE-RESPONSIVE REGULATORY PROTEIN"/>
    <property type="match status" value="1"/>
</dbReference>
<dbReference type="STRING" id="58117.SAMN05421833_14538"/>
<keyword evidence="3" id="KW-0804">Transcription</keyword>
<dbReference type="Proteomes" id="UP000186096">
    <property type="component" value="Unassembled WGS sequence"/>
</dbReference>
<dbReference type="SUPFAM" id="SSF54909">
    <property type="entry name" value="Dimeric alpha+beta barrel"/>
    <property type="match status" value="1"/>
</dbReference>
<dbReference type="AlphaFoldDB" id="A0A1N7HE83"/>
<keyword evidence="2" id="KW-0238">DNA-binding</keyword>
<dbReference type="InterPro" id="IPR000485">
    <property type="entry name" value="AsnC-type_HTH_dom"/>
</dbReference>
<protein>
    <submittedName>
        <fullName evidence="5">Transcriptional regulator, AsnC family</fullName>
    </submittedName>
</protein>
<name>A0A1N7HE83_9ACTN</name>
<dbReference type="GO" id="GO:0043565">
    <property type="term" value="F:sequence-specific DNA binding"/>
    <property type="evidence" value="ECO:0007669"/>
    <property type="project" value="InterPro"/>
</dbReference>
<dbReference type="Pfam" id="PF13404">
    <property type="entry name" value="HTH_AsnC-type"/>
    <property type="match status" value="1"/>
</dbReference>
<dbReference type="Gene3D" id="1.10.10.10">
    <property type="entry name" value="Winged helix-like DNA-binding domain superfamily/Winged helix DNA-binding domain"/>
    <property type="match status" value="1"/>
</dbReference>
<dbReference type="InterPro" id="IPR011008">
    <property type="entry name" value="Dimeric_a/b-barrel"/>
</dbReference>
<proteinExistence type="predicted"/>
<gene>
    <name evidence="5" type="ORF">SAMN05421833_14538</name>
</gene>
<dbReference type="SMART" id="SM00344">
    <property type="entry name" value="HTH_ASNC"/>
    <property type="match status" value="1"/>
</dbReference>
<dbReference type="GO" id="GO:0043200">
    <property type="term" value="P:response to amino acid"/>
    <property type="evidence" value="ECO:0007669"/>
    <property type="project" value="TreeGrafter"/>
</dbReference>
<dbReference type="EMBL" id="FTNI01000045">
    <property type="protein sequence ID" value="SIS23000.1"/>
    <property type="molecule type" value="Genomic_DNA"/>
</dbReference>
<dbReference type="Gene3D" id="3.30.70.920">
    <property type="match status" value="1"/>
</dbReference>
<dbReference type="PRINTS" id="PR00033">
    <property type="entry name" value="HTHASNC"/>
</dbReference>
<organism evidence="5 6">
    <name type="scientific">Microbispora rosea</name>
    <dbReference type="NCBI Taxonomy" id="58117"/>
    <lineage>
        <taxon>Bacteria</taxon>
        <taxon>Bacillati</taxon>
        <taxon>Actinomycetota</taxon>
        <taxon>Actinomycetes</taxon>
        <taxon>Streptosporangiales</taxon>
        <taxon>Streptosporangiaceae</taxon>
        <taxon>Microbispora</taxon>
    </lineage>
</organism>
<feature type="domain" description="HTH asnC-type" evidence="4">
    <location>
        <begin position="4"/>
        <end position="65"/>
    </location>
</feature>
<dbReference type="InterPro" id="IPR019887">
    <property type="entry name" value="Tscrpt_reg_AsnC/Lrp_C"/>
</dbReference>
<accession>A0A1N7HE83</accession>
<dbReference type="SUPFAM" id="SSF46785">
    <property type="entry name" value="Winged helix' DNA-binding domain"/>
    <property type="match status" value="1"/>
</dbReference>
<dbReference type="Pfam" id="PF01037">
    <property type="entry name" value="AsnC_trans_reg"/>
    <property type="match status" value="1"/>
</dbReference>
<dbReference type="RefSeq" id="WP_363410238.1">
    <property type="nucleotide sequence ID" value="NZ_JBFAPD010000049.1"/>
</dbReference>
<evidence type="ECO:0000256" key="2">
    <source>
        <dbReference type="ARBA" id="ARBA00023125"/>
    </source>
</evidence>
<dbReference type="InterPro" id="IPR036388">
    <property type="entry name" value="WH-like_DNA-bd_sf"/>
</dbReference>
<keyword evidence="6" id="KW-1185">Reference proteome</keyword>
<dbReference type="InterPro" id="IPR019888">
    <property type="entry name" value="Tscrpt_reg_AsnC-like"/>
</dbReference>
<dbReference type="GO" id="GO:0005829">
    <property type="term" value="C:cytosol"/>
    <property type="evidence" value="ECO:0007669"/>
    <property type="project" value="TreeGrafter"/>
</dbReference>
<dbReference type="PANTHER" id="PTHR30154:SF34">
    <property type="entry name" value="TRANSCRIPTIONAL REGULATOR AZLB"/>
    <property type="match status" value="1"/>
</dbReference>
<evidence type="ECO:0000259" key="4">
    <source>
        <dbReference type="PROSITE" id="PS50956"/>
    </source>
</evidence>
<evidence type="ECO:0000256" key="1">
    <source>
        <dbReference type="ARBA" id="ARBA00023015"/>
    </source>
</evidence>